<sequence length="572" mass="66605">MKNKTNQVIIIYILISMFVAIVSHKLLQEYISDSNNQFYNFTKDILFIFFTGIIFKLILSKNDTRNIAIFEKLKNTNDEIKESNEKYDIVAKATSDTIWDWKIQEDSFSWNKGIESVFGYSDNEVGDSSKWWFDKIHPEDSIKMSIKLYSFIEQKTENWQDQYRFKCANDTYKYVLDRGFLLKDENGKAIRMIGAIQDITKQKEEEQRLKLLETVITQSKDSIIITETDSIDGKIPNIIYVNPAFSIMSGYESDDIIGKSPDIFNSPNSDSNELEKLLDAIKNKEECLIETISLTKDKEEYWVRFSMIPIYNSENELSHWISIQRDITDEKNQEKEKEQLIRELTQNNKDLKQFSYITSHNLRAPLSNLTGLLNLLEDIPIENQELKEILDGFNKSTHLLNDTINDLVKVIIIKDNPSIQKEAVLIKEIFENVFSQLNFQIELYKPIIKLNFEKVSILNINKAYIESILLNLLTNAIKYKSENRKLKITITTHEIDDTVVLIFKDNGIGIDLERNRDKVFGLYQRFHNYPDSKGLGLYLVKSQVETMGGTIEIESEVNKGTTFTLTFKNKQQ</sequence>
<feature type="domain" description="PAS" evidence="9">
    <location>
        <begin position="208"/>
        <end position="284"/>
    </location>
</feature>
<dbReference type="SMART" id="SM00091">
    <property type="entry name" value="PAS"/>
    <property type="match status" value="2"/>
</dbReference>
<evidence type="ECO:0000259" key="8">
    <source>
        <dbReference type="PROSITE" id="PS50109"/>
    </source>
</evidence>
<evidence type="ECO:0000259" key="10">
    <source>
        <dbReference type="PROSITE" id="PS50113"/>
    </source>
</evidence>
<dbReference type="EC" id="2.7.13.3" evidence="2"/>
<evidence type="ECO:0000256" key="5">
    <source>
        <dbReference type="ARBA" id="ARBA00022777"/>
    </source>
</evidence>
<dbReference type="InterPro" id="IPR004358">
    <property type="entry name" value="Sig_transdc_His_kin-like_C"/>
</dbReference>
<dbReference type="PROSITE" id="PS50113">
    <property type="entry name" value="PAC"/>
    <property type="match status" value="2"/>
</dbReference>
<dbReference type="Pfam" id="PF13426">
    <property type="entry name" value="PAS_9"/>
    <property type="match status" value="1"/>
</dbReference>
<reference evidence="11 12" key="1">
    <citation type="submission" date="2019-03" db="EMBL/GenBank/DDBJ databases">
        <title>Novel species of Flavobacterium.</title>
        <authorList>
            <person name="Liu Q."/>
            <person name="Xin Y.-H."/>
        </authorList>
    </citation>
    <scope>NUCLEOTIDE SEQUENCE [LARGE SCALE GENOMIC DNA]</scope>
    <source>
        <strain evidence="11 12">LB2P22</strain>
    </source>
</reference>
<evidence type="ECO:0000256" key="3">
    <source>
        <dbReference type="ARBA" id="ARBA00022553"/>
    </source>
</evidence>
<evidence type="ECO:0000256" key="1">
    <source>
        <dbReference type="ARBA" id="ARBA00000085"/>
    </source>
</evidence>
<dbReference type="PANTHER" id="PTHR43304">
    <property type="entry name" value="PHYTOCHROME-LIKE PROTEIN CPH1"/>
    <property type="match status" value="1"/>
</dbReference>
<dbReference type="InterPro" id="IPR000014">
    <property type="entry name" value="PAS"/>
</dbReference>
<evidence type="ECO:0000256" key="6">
    <source>
        <dbReference type="SAM" id="Coils"/>
    </source>
</evidence>
<dbReference type="Gene3D" id="1.10.287.130">
    <property type="match status" value="1"/>
</dbReference>
<dbReference type="InterPro" id="IPR005467">
    <property type="entry name" value="His_kinase_dom"/>
</dbReference>
<dbReference type="InterPro" id="IPR000700">
    <property type="entry name" value="PAS-assoc_C"/>
</dbReference>
<keyword evidence="4" id="KW-0808">Transferase</keyword>
<dbReference type="InterPro" id="IPR052162">
    <property type="entry name" value="Sensor_kinase/Photoreceptor"/>
</dbReference>
<dbReference type="InterPro" id="IPR036890">
    <property type="entry name" value="HATPase_C_sf"/>
</dbReference>
<dbReference type="Proteomes" id="UP000294685">
    <property type="component" value="Unassembled WGS sequence"/>
</dbReference>
<feature type="domain" description="PAC" evidence="10">
    <location>
        <begin position="159"/>
        <end position="211"/>
    </location>
</feature>
<feature type="domain" description="Histidine kinase" evidence="8">
    <location>
        <begin position="357"/>
        <end position="571"/>
    </location>
</feature>
<dbReference type="Gene3D" id="3.30.565.10">
    <property type="entry name" value="Histidine kinase-like ATPase, C-terminal domain"/>
    <property type="match status" value="1"/>
</dbReference>
<dbReference type="InterPro" id="IPR036097">
    <property type="entry name" value="HisK_dim/P_sf"/>
</dbReference>
<feature type="domain" description="PAS" evidence="9">
    <location>
        <begin position="83"/>
        <end position="155"/>
    </location>
</feature>
<keyword evidence="3" id="KW-0597">Phosphoprotein</keyword>
<protein>
    <recommendedName>
        <fullName evidence="2">histidine kinase</fullName>
        <ecNumber evidence="2">2.7.13.3</ecNumber>
    </recommendedName>
</protein>
<dbReference type="Gene3D" id="3.30.450.20">
    <property type="entry name" value="PAS domain"/>
    <property type="match status" value="2"/>
</dbReference>
<evidence type="ECO:0000256" key="2">
    <source>
        <dbReference type="ARBA" id="ARBA00012438"/>
    </source>
</evidence>
<keyword evidence="12" id="KW-1185">Reference proteome</keyword>
<comment type="catalytic activity">
    <reaction evidence="1">
        <text>ATP + protein L-histidine = ADP + protein N-phospho-L-histidine.</text>
        <dbReference type="EC" id="2.7.13.3"/>
    </reaction>
</comment>
<dbReference type="PANTHER" id="PTHR43304:SF1">
    <property type="entry name" value="PAC DOMAIN-CONTAINING PROTEIN"/>
    <property type="match status" value="1"/>
</dbReference>
<evidence type="ECO:0000259" key="9">
    <source>
        <dbReference type="PROSITE" id="PS50112"/>
    </source>
</evidence>
<gene>
    <name evidence="11" type="ORF">E0I61_04805</name>
</gene>
<dbReference type="EMBL" id="SMLH01000002">
    <property type="protein sequence ID" value="TDE30315.1"/>
    <property type="molecule type" value="Genomic_DNA"/>
</dbReference>
<evidence type="ECO:0000313" key="11">
    <source>
        <dbReference type="EMBL" id="TDE30315.1"/>
    </source>
</evidence>
<organism evidence="11 12">
    <name type="scientific">Flavobacterium ranwuense</name>
    <dbReference type="NCBI Taxonomy" id="2541725"/>
    <lineage>
        <taxon>Bacteria</taxon>
        <taxon>Pseudomonadati</taxon>
        <taxon>Bacteroidota</taxon>
        <taxon>Flavobacteriia</taxon>
        <taxon>Flavobacteriales</taxon>
        <taxon>Flavobacteriaceae</taxon>
        <taxon>Flavobacterium</taxon>
    </lineage>
</organism>
<dbReference type="InterPro" id="IPR003594">
    <property type="entry name" value="HATPase_dom"/>
</dbReference>
<dbReference type="SUPFAM" id="SSF55785">
    <property type="entry name" value="PYP-like sensor domain (PAS domain)"/>
    <property type="match status" value="2"/>
</dbReference>
<keyword evidence="6" id="KW-0175">Coiled coil</keyword>
<dbReference type="SMART" id="SM00387">
    <property type="entry name" value="HATPase_c"/>
    <property type="match status" value="1"/>
</dbReference>
<accession>A0ABY2DXQ4</accession>
<evidence type="ECO:0000313" key="12">
    <source>
        <dbReference type="Proteomes" id="UP000294685"/>
    </source>
</evidence>
<feature type="domain" description="PAC" evidence="10">
    <location>
        <begin position="282"/>
        <end position="339"/>
    </location>
</feature>
<dbReference type="InterPro" id="IPR001610">
    <property type="entry name" value="PAC"/>
</dbReference>
<dbReference type="InterPro" id="IPR003661">
    <property type="entry name" value="HisK_dim/P_dom"/>
</dbReference>
<dbReference type="PRINTS" id="PR00344">
    <property type="entry name" value="BCTRLSENSOR"/>
</dbReference>
<feature type="coiled-coil region" evidence="6">
    <location>
        <begin position="327"/>
        <end position="354"/>
    </location>
</feature>
<dbReference type="InterPro" id="IPR013655">
    <property type="entry name" value="PAS_fold_3"/>
</dbReference>
<dbReference type="CDD" id="cd00082">
    <property type="entry name" value="HisKA"/>
    <property type="match status" value="1"/>
</dbReference>
<proteinExistence type="predicted"/>
<dbReference type="SUPFAM" id="SSF47384">
    <property type="entry name" value="Homodimeric domain of signal transducing histidine kinase"/>
    <property type="match status" value="1"/>
</dbReference>
<dbReference type="Pfam" id="PF08447">
    <property type="entry name" value="PAS_3"/>
    <property type="match status" value="1"/>
</dbReference>
<evidence type="ECO:0000256" key="4">
    <source>
        <dbReference type="ARBA" id="ARBA00022679"/>
    </source>
</evidence>
<dbReference type="RefSeq" id="WP_132069784.1">
    <property type="nucleotide sequence ID" value="NZ_SMLH01000002.1"/>
</dbReference>
<dbReference type="NCBIfam" id="TIGR00229">
    <property type="entry name" value="sensory_box"/>
    <property type="match status" value="2"/>
</dbReference>
<dbReference type="InterPro" id="IPR035965">
    <property type="entry name" value="PAS-like_dom_sf"/>
</dbReference>
<dbReference type="SMART" id="SM00086">
    <property type="entry name" value="PAC"/>
    <property type="match status" value="2"/>
</dbReference>
<keyword evidence="7" id="KW-0472">Membrane</keyword>
<dbReference type="PROSITE" id="PS50112">
    <property type="entry name" value="PAS"/>
    <property type="match status" value="2"/>
</dbReference>
<dbReference type="Pfam" id="PF02518">
    <property type="entry name" value="HATPase_c"/>
    <property type="match status" value="1"/>
</dbReference>
<feature type="transmembrane region" description="Helical" evidence="7">
    <location>
        <begin position="7"/>
        <end position="26"/>
    </location>
</feature>
<evidence type="ECO:0000256" key="7">
    <source>
        <dbReference type="SAM" id="Phobius"/>
    </source>
</evidence>
<dbReference type="CDD" id="cd00130">
    <property type="entry name" value="PAS"/>
    <property type="match status" value="2"/>
</dbReference>
<dbReference type="PROSITE" id="PS50109">
    <property type="entry name" value="HIS_KIN"/>
    <property type="match status" value="1"/>
</dbReference>
<comment type="caution">
    <text evidence="11">The sequence shown here is derived from an EMBL/GenBank/DDBJ whole genome shotgun (WGS) entry which is preliminary data.</text>
</comment>
<keyword evidence="7" id="KW-0812">Transmembrane</keyword>
<name>A0ABY2DXQ4_9FLAO</name>
<keyword evidence="7" id="KW-1133">Transmembrane helix</keyword>
<keyword evidence="5" id="KW-0418">Kinase</keyword>
<dbReference type="SUPFAM" id="SSF55874">
    <property type="entry name" value="ATPase domain of HSP90 chaperone/DNA topoisomerase II/histidine kinase"/>
    <property type="match status" value="1"/>
</dbReference>